<dbReference type="PROSITE" id="PS50929">
    <property type="entry name" value="ABC_TM1F"/>
    <property type="match status" value="1"/>
</dbReference>
<evidence type="ECO:0000256" key="3">
    <source>
        <dbReference type="ARBA" id="ARBA00022989"/>
    </source>
</evidence>
<dbReference type="AlphaFoldDB" id="W2T5C8"/>
<proteinExistence type="predicted"/>
<dbReference type="Gene3D" id="1.20.1560.10">
    <property type="entry name" value="ABC transporter type 1, transmembrane domain"/>
    <property type="match status" value="1"/>
</dbReference>
<comment type="subcellular location">
    <subcellularLocation>
        <location evidence="1">Membrane</location>
        <topology evidence="1">Multi-pass membrane protein</topology>
    </subcellularLocation>
</comment>
<evidence type="ECO:0000313" key="8">
    <source>
        <dbReference type="EMBL" id="ETN77118.1"/>
    </source>
</evidence>
<feature type="transmembrane region" description="Helical" evidence="5">
    <location>
        <begin position="109"/>
        <end position="129"/>
    </location>
</feature>
<keyword evidence="6" id="KW-0732">Signal</keyword>
<feature type="chain" id="PRO_5004824841" description="ABC transmembrane type-1 domain-containing protein" evidence="6">
    <location>
        <begin position="21"/>
        <end position="318"/>
    </location>
</feature>
<dbReference type="STRING" id="51031.W2T5C8"/>
<dbReference type="OMA" id="EFLSIMI"/>
<organism evidence="8 9">
    <name type="scientific">Necator americanus</name>
    <name type="common">Human hookworm</name>
    <dbReference type="NCBI Taxonomy" id="51031"/>
    <lineage>
        <taxon>Eukaryota</taxon>
        <taxon>Metazoa</taxon>
        <taxon>Ecdysozoa</taxon>
        <taxon>Nematoda</taxon>
        <taxon>Chromadorea</taxon>
        <taxon>Rhabditida</taxon>
        <taxon>Rhabditina</taxon>
        <taxon>Rhabditomorpha</taxon>
        <taxon>Strongyloidea</taxon>
        <taxon>Ancylostomatidae</taxon>
        <taxon>Bunostominae</taxon>
        <taxon>Necator</taxon>
    </lineage>
</organism>
<evidence type="ECO:0000313" key="9">
    <source>
        <dbReference type="Proteomes" id="UP000053676"/>
    </source>
</evidence>
<evidence type="ECO:0000259" key="7">
    <source>
        <dbReference type="PROSITE" id="PS50929"/>
    </source>
</evidence>
<evidence type="ECO:0000256" key="1">
    <source>
        <dbReference type="ARBA" id="ARBA00004141"/>
    </source>
</evidence>
<protein>
    <recommendedName>
        <fullName evidence="7">ABC transmembrane type-1 domain-containing protein</fullName>
    </recommendedName>
</protein>
<keyword evidence="9" id="KW-1185">Reference proteome</keyword>
<dbReference type="InterPro" id="IPR036640">
    <property type="entry name" value="ABC1_TM_sf"/>
</dbReference>
<dbReference type="Proteomes" id="UP000053676">
    <property type="component" value="Unassembled WGS sequence"/>
</dbReference>
<feature type="transmembrane region" description="Helical" evidence="5">
    <location>
        <begin position="79"/>
        <end position="103"/>
    </location>
</feature>
<dbReference type="SUPFAM" id="SSF90123">
    <property type="entry name" value="ABC transporter transmembrane region"/>
    <property type="match status" value="1"/>
</dbReference>
<dbReference type="CDD" id="cd18577">
    <property type="entry name" value="ABC_6TM_Pgp_ABCB1_D1_like"/>
    <property type="match status" value="1"/>
</dbReference>
<dbReference type="PANTHER" id="PTHR43394:SF27">
    <property type="entry name" value="ATP-DEPENDENT TRANSLOCASE ABCB1-LIKE"/>
    <property type="match status" value="1"/>
</dbReference>
<dbReference type="Pfam" id="PF00664">
    <property type="entry name" value="ABC_membrane"/>
    <property type="match status" value="1"/>
</dbReference>
<dbReference type="GO" id="GO:0005743">
    <property type="term" value="C:mitochondrial inner membrane"/>
    <property type="evidence" value="ECO:0007669"/>
    <property type="project" value="TreeGrafter"/>
</dbReference>
<feature type="domain" description="ABC transmembrane type-1" evidence="7">
    <location>
        <begin position="1"/>
        <end position="144"/>
    </location>
</feature>
<gene>
    <name evidence="8" type="ORF">NECAME_11254</name>
</gene>
<evidence type="ECO:0000256" key="4">
    <source>
        <dbReference type="ARBA" id="ARBA00023136"/>
    </source>
</evidence>
<dbReference type="OrthoDB" id="6500128at2759"/>
<dbReference type="Gene3D" id="3.40.50.300">
    <property type="entry name" value="P-loop containing nucleotide triphosphate hydrolases"/>
    <property type="match status" value="1"/>
</dbReference>
<dbReference type="PANTHER" id="PTHR43394">
    <property type="entry name" value="ATP-DEPENDENT PERMEASE MDL1, MITOCHONDRIAL"/>
    <property type="match status" value="1"/>
</dbReference>
<dbReference type="KEGG" id="nai:NECAME_11254"/>
<dbReference type="SUPFAM" id="SSF52540">
    <property type="entry name" value="P-loop containing nucleoside triphosphate hydrolases"/>
    <property type="match status" value="1"/>
</dbReference>
<keyword evidence="4 5" id="KW-0472">Membrane</keyword>
<dbReference type="GO" id="GO:0015421">
    <property type="term" value="F:ABC-type oligopeptide transporter activity"/>
    <property type="evidence" value="ECO:0007669"/>
    <property type="project" value="TreeGrafter"/>
</dbReference>
<dbReference type="InterPro" id="IPR003439">
    <property type="entry name" value="ABC_transporter-like_ATP-bd"/>
</dbReference>
<evidence type="ECO:0000256" key="2">
    <source>
        <dbReference type="ARBA" id="ARBA00022692"/>
    </source>
</evidence>
<evidence type="ECO:0000256" key="5">
    <source>
        <dbReference type="SAM" id="Phobius"/>
    </source>
</evidence>
<dbReference type="InterPro" id="IPR011527">
    <property type="entry name" value="ABC1_TM_dom"/>
</dbReference>
<dbReference type="InterPro" id="IPR039421">
    <property type="entry name" value="Type_1_exporter"/>
</dbReference>
<dbReference type="GO" id="GO:0016887">
    <property type="term" value="F:ATP hydrolysis activity"/>
    <property type="evidence" value="ECO:0007669"/>
    <property type="project" value="InterPro"/>
</dbReference>
<sequence>MTLVMLFTVPVLPGAMYVSAKLLSRAAKSETYAYSTAGALANEVIAGIRTVMAFNAQPNEIHRYEKELKTARRLGIRKAITLAFFAAVPLFLMFAAMAVSFWYGTKLVVDGMMTPGTVFSVFWAVVYGTRRLGDALPQMSVIVGAKLAVADIFSIIDRVPDIDSMELDGFTPEEITGRLTFTHVDFSYPTRPTVKILDDISYEVNPGETVALVGHSGCGKSTMVGLLLRFYEQIAGVISLDGIPLRDYNITWLRNTIGVVQQEPVIFVATVAENIRMGDDTLTDEDVEEACRLANALGFIRKLSDVSIDIRTTRRREP</sequence>
<evidence type="ECO:0000256" key="6">
    <source>
        <dbReference type="SAM" id="SignalP"/>
    </source>
</evidence>
<dbReference type="GO" id="GO:0005524">
    <property type="term" value="F:ATP binding"/>
    <property type="evidence" value="ECO:0007669"/>
    <property type="project" value="InterPro"/>
</dbReference>
<dbReference type="GO" id="GO:0090374">
    <property type="term" value="P:oligopeptide export from mitochondrion"/>
    <property type="evidence" value="ECO:0007669"/>
    <property type="project" value="TreeGrafter"/>
</dbReference>
<reference evidence="9" key="1">
    <citation type="journal article" date="2014" name="Nat. Genet.">
        <title>Genome of the human hookworm Necator americanus.</title>
        <authorList>
            <person name="Tang Y.T."/>
            <person name="Gao X."/>
            <person name="Rosa B.A."/>
            <person name="Abubucker S."/>
            <person name="Hallsworth-Pepin K."/>
            <person name="Martin J."/>
            <person name="Tyagi R."/>
            <person name="Heizer E."/>
            <person name="Zhang X."/>
            <person name="Bhonagiri-Palsikar V."/>
            <person name="Minx P."/>
            <person name="Warren W.C."/>
            <person name="Wang Q."/>
            <person name="Zhan B."/>
            <person name="Hotez P.J."/>
            <person name="Sternberg P.W."/>
            <person name="Dougall A."/>
            <person name="Gaze S.T."/>
            <person name="Mulvenna J."/>
            <person name="Sotillo J."/>
            <person name="Ranganathan S."/>
            <person name="Rabelo E.M."/>
            <person name="Wilson R.K."/>
            <person name="Felgner P.L."/>
            <person name="Bethony J."/>
            <person name="Hawdon J.M."/>
            <person name="Gasser R.B."/>
            <person name="Loukas A."/>
            <person name="Mitreva M."/>
        </authorList>
    </citation>
    <scope>NUCLEOTIDE SEQUENCE [LARGE SCALE GENOMIC DNA]</scope>
</reference>
<dbReference type="EMBL" id="KI660191">
    <property type="protein sequence ID" value="ETN77118.1"/>
    <property type="molecule type" value="Genomic_DNA"/>
</dbReference>
<accession>W2T5C8</accession>
<dbReference type="InterPro" id="IPR027417">
    <property type="entry name" value="P-loop_NTPase"/>
</dbReference>
<keyword evidence="3 5" id="KW-1133">Transmembrane helix</keyword>
<keyword evidence="2 5" id="KW-0812">Transmembrane</keyword>
<name>W2T5C8_NECAM</name>
<feature type="signal peptide" evidence="6">
    <location>
        <begin position="1"/>
        <end position="20"/>
    </location>
</feature>
<dbReference type="Pfam" id="PF00005">
    <property type="entry name" value="ABC_tran"/>
    <property type="match status" value="1"/>
</dbReference>